<organism evidence="14 15">
    <name type="scientific">Myxozyma melibiosi</name>
    <dbReference type="NCBI Taxonomy" id="54550"/>
    <lineage>
        <taxon>Eukaryota</taxon>
        <taxon>Fungi</taxon>
        <taxon>Dikarya</taxon>
        <taxon>Ascomycota</taxon>
        <taxon>Saccharomycotina</taxon>
        <taxon>Lipomycetes</taxon>
        <taxon>Lipomycetales</taxon>
        <taxon>Lipomycetaceae</taxon>
        <taxon>Myxozyma</taxon>
    </lineage>
</organism>
<evidence type="ECO:0000256" key="3">
    <source>
        <dbReference type="ARBA" id="ARBA00004681"/>
    </source>
</evidence>
<gene>
    <name evidence="14" type="ORF">BZA70DRAFT_277141</name>
</gene>
<dbReference type="Gene3D" id="3.20.20.210">
    <property type="match status" value="2"/>
</dbReference>
<comment type="cofactor">
    <cofactor evidence="1">
        <name>Zn(2+)</name>
        <dbReference type="ChEBI" id="CHEBI:29105"/>
    </cofactor>
</comment>
<sequence length="767" mass="85726">MVQSAVLGFPRIGPFRELKKTTEAYWSGKATVEELFKVGKELREKNWKLQKEAGVDIIPSNDFSFYDHVLDHSLLFNVIPERYSKYELAPIDTFFAMGRGLQRPATDSAPAVDVPATEMVKWFDSNYHYVRPTFSKNVEFKLNGSKPIDEFLEAKALGIHTRPVLVGPVSYLFLGKADKDNLDLEPITLLDQLLPVYAELLAKLKEAGADTVQIDEPVLVLDLPTEVQAAYKKAYEFLVSETAPKLFLTTYFGDVRPNIEAIKGLPVAGFHADFVRVPEQLDDVVAALSETQILSVGIVNGRNIWKCNLAKAIDFVKSAIEKVGAERVIVATSSSLLHTPVTLANEKKISAEIKDWFAFATEKLSEVVVIAKAITEGADSVADVLAANAASISARESSSITNDPAVRERVSKITDSMITRKSPFAVRLAAQKAHLDIPLFPTTTIGSFPQTKDIRIIRNKFTKGEISAEEYEKFIEKEIASVVKFQEEVGLDVLVHGEPERNDMVQYFGEKFNGYVFTSNGWVQSYGSRYVRPPIIVGDVSRPGPITVKESKYAQSITKKPMKGMLTGPVTCLRWSFPRDDIPNKIQAQQLALALLDEVQDLEAAGVYVIQVDEPAIREGLPLRAGAERDDYVKWAVESFRLATSGVEDKTQIHSHFCYSDLDPNHIKALDADVVSIEFSKKDDPNYIQEFSEYPNHIGLGLFDIHSPRVPPKEEFVQRINEILKVYPKENLWINPDCGLKTRGWTETRASLQNMVDAAKEFRAKYA</sequence>
<keyword evidence="9" id="KW-0479">Metal-binding</keyword>
<protein>
    <recommendedName>
        <fullName evidence="5">5-methyltetrahydropteroyltriglutamate--homocysteine S-methyltransferase</fullName>
        <ecNumber evidence="5">2.1.1.14</ecNumber>
    </recommendedName>
</protein>
<evidence type="ECO:0000256" key="4">
    <source>
        <dbReference type="ARBA" id="ARBA00009553"/>
    </source>
</evidence>
<dbReference type="CDD" id="cd03312">
    <property type="entry name" value="CIMS_N_terminal_like"/>
    <property type="match status" value="1"/>
</dbReference>
<accession>A0ABR1F7J0</accession>
<evidence type="ECO:0000313" key="14">
    <source>
        <dbReference type="EMBL" id="KAK7205820.1"/>
    </source>
</evidence>
<evidence type="ECO:0000256" key="7">
    <source>
        <dbReference type="ARBA" id="ARBA00022605"/>
    </source>
</evidence>
<dbReference type="Pfam" id="PF08267">
    <property type="entry name" value="Meth_synt_1"/>
    <property type="match status" value="1"/>
</dbReference>
<evidence type="ECO:0000256" key="11">
    <source>
        <dbReference type="ARBA" id="ARBA00023167"/>
    </source>
</evidence>
<dbReference type="InterPro" id="IPR038071">
    <property type="entry name" value="UROD/MetE-like_sf"/>
</dbReference>
<keyword evidence="10" id="KW-0862">Zinc</keyword>
<proteinExistence type="inferred from homology"/>
<keyword evidence="8" id="KW-0808">Transferase</keyword>
<feature type="domain" description="Cobalamin-independent methionine synthase MetE C-terminal/archaeal" evidence="12">
    <location>
        <begin position="440"/>
        <end position="760"/>
    </location>
</feature>
<comment type="pathway">
    <text evidence="3">Amino-acid biosynthesis; L-methionine biosynthesis via de novo pathway; L-methionine from L-homocysteine (MetE route): step 1/1.</text>
</comment>
<dbReference type="InterPro" id="IPR002629">
    <property type="entry name" value="Met_Synth_C/arc"/>
</dbReference>
<dbReference type="NCBIfam" id="TIGR01371">
    <property type="entry name" value="met_syn_B12ind"/>
    <property type="match status" value="1"/>
</dbReference>
<evidence type="ECO:0000256" key="6">
    <source>
        <dbReference type="ARBA" id="ARBA00022603"/>
    </source>
</evidence>
<dbReference type="EMBL" id="JBBJBU010000004">
    <property type="protein sequence ID" value="KAK7205820.1"/>
    <property type="molecule type" value="Genomic_DNA"/>
</dbReference>
<evidence type="ECO:0000256" key="1">
    <source>
        <dbReference type="ARBA" id="ARBA00001947"/>
    </source>
</evidence>
<keyword evidence="6" id="KW-0489">Methyltransferase</keyword>
<dbReference type="GeneID" id="90037916"/>
<dbReference type="HAMAP" id="MF_00172">
    <property type="entry name" value="Meth_synth"/>
    <property type="match status" value="1"/>
</dbReference>
<comment type="caution">
    <text evidence="14">The sequence shown here is derived from an EMBL/GenBank/DDBJ whole genome shotgun (WGS) entry which is preliminary data.</text>
</comment>
<dbReference type="EC" id="2.1.1.14" evidence="5"/>
<dbReference type="Pfam" id="PF01717">
    <property type="entry name" value="Meth_synt_2"/>
    <property type="match status" value="1"/>
</dbReference>
<feature type="domain" description="Cobalamin-independent methionine synthase MetE N-terminal" evidence="13">
    <location>
        <begin position="4"/>
        <end position="321"/>
    </location>
</feature>
<comment type="similarity">
    <text evidence="4">Belongs to the vitamin-B12 independent methionine synthase family.</text>
</comment>
<dbReference type="PIRSF" id="PIRSF000382">
    <property type="entry name" value="MeTrfase_B12_ind"/>
    <property type="match status" value="1"/>
</dbReference>
<evidence type="ECO:0000256" key="9">
    <source>
        <dbReference type="ARBA" id="ARBA00022723"/>
    </source>
</evidence>
<evidence type="ECO:0000259" key="13">
    <source>
        <dbReference type="Pfam" id="PF08267"/>
    </source>
</evidence>
<dbReference type="CDD" id="cd03311">
    <property type="entry name" value="CIMS_C_terminal_like"/>
    <property type="match status" value="1"/>
</dbReference>
<dbReference type="PANTHER" id="PTHR30519">
    <property type="entry name" value="5-METHYLTETRAHYDROPTEROYLTRIGLUTAMATE--HOMOCYSTEINE METHYLTRANSFERASE"/>
    <property type="match status" value="1"/>
</dbReference>
<evidence type="ECO:0000256" key="5">
    <source>
        <dbReference type="ARBA" id="ARBA00012034"/>
    </source>
</evidence>
<comment type="function">
    <text evidence="2">Catalyzes the transfer of a methyl group from 5-methyltetrahydrofolate to homocysteine resulting in methionine formation.</text>
</comment>
<name>A0ABR1F7J0_9ASCO</name>
<evidence type="ECO:0000256" key="2">
    <source>
        <dbReference type="ARBA" id="ARBA00002777"/>
    </source>
</evidence>
<evidence type="ECO:0000256" key="10">
    <source>
        <dbReference type="ARBA" id="ARBA00022833"/>
    </source>
</evidence>
<keyword evidence="7" id="KW-0028">Amino-acid biosynthesis</keyword>
<dbReference type="Proteomes" id="UP001498771">
    <property type="component" value="Unassembled WGS sequence"/>
</dbReference>
<dbReference type="RefSeq" id="XP_064768853.1">
    <property type="nucleotide sequence ID" value="XM_064912404.1"/>
</dbReference>
<evidence type="ECO:0000313" key="15">
    <source>
        <dbReference type="Proteomes" id="UP001498771"/>
    </source>
</evidence>
<dbReference type="NCBIfam" id="NF003556">
    <property type="entry name" value="PRK05222.1"/>
    <property type="match status" value="1"/>
</dbReference>
<evidence type="ECO:0000256" key="8">
    <source>
        <dbReference type="ARBA" id="ARBA00022679"/>
    </source>
</evidence>
<reference evidence="14 15" key="1">
    <citation type="submission" date="2024-03" db="EMBL/GenBank/DDBJ databases">
        <title>Genome-scale model development and genomic sequencing of the oleaginous clade Lipomyces.</title>
        <authorList>
            <consortium name="Lawrence Berkeley National Laboratory"/>
            <person name="Czajka J.J."/>
            <person name="Han Y."/>
            <person name="Kim J."/>
            <person name="Mondo S.J."/>
            <person name="Hofstad B.A."/>
            <person name="Robles A."/>
            <person name="Haridas S."/>
            <person name="Riley R."/>
            <person name="LaButti K."/>
            <person name="Pangilinan J."/>
            <person name="Andreopoulos W."/>
            <person name="Lipzen A."/>
            <person name="Yan J."/>
            <person name="Wang M."/>
            <person name="Ng V."/>
            <person name="Grigoriev I.V."/>
            <person name="Spatafora J.W."/>
            <person name="Magnuson J.K."/>
            <person name="Baker S.E."/>
            <person name="Pomraning K.R."/>
        </authorList>
    </citation>
    <scope>NUCLEOTIDE SEQUENCE [LARGE SCALE GENOMIC DNA]</scope>
    <source>
        <strain evidence="14 15">Phaff 52-87</strain>
    </source>
</reference>
<dbReference type="InterPro" id="IPR013215">
    <property type="entry name" value="Cbl-indep_Met_Synth_N"/>
</dbReference>
<keyword evidence="11" id="KW-0486">Methionine biosynthesis</keyword>
<dbReference type="SUPFAM" id="SSF51726">
    <property type="entry name" value="UROD/MetE-like"/>
    <property type="match status" value="2"/>
</dbReference>
<dbReference type="InterPro" id="IPR006276">
    <property type="entry name" value="Cobalamin-indep_Met_synthase"/>
</dbReference>
<evidence type="ECO:0000259" key="12">
    <source>
        <dbReference type="Pfam" id="PF01717"/>
    </source>
</evidence>
<keyword evidence="15" id="KW-1185">Reference proteome</keyword>